<dbReference type="AlphaFoldDB" id="A0A6I2UEQ3"/>
<evidence type="ECO:0000313" key="3">
    <source>
        <dbReference type="Proteomes" id="UP000433181"/>
    </source>
</evidence>
<accession>A0A6I2UEQ3</accession>
<dbReference type="GeneID" id="96778072"/>
<feature type="signal peptide" evidence="1">
    <location>
        <begin position="1"/>
        <end position="20"/>
    </location>
</feature>
<feature type="chain" id="PRO_5038820060" description="3D domain-containing protein" evidence="1">
    <location>
        <begin position="21"/>
        <end position="137"/>
    </location>
</feature>
<dbReference type="CDD" id="cd14667">
    <property type="entry name" value="3D_containing_proteins"/>
    <property type="match status" value="1"/>
</dbReference>
<reference evidence="2 3" key="1">
    <citation type="submission" date="2019-08" db="EMBL/GenBank/DDBJ databases">
        <title>In-depth cultivation of the pig gut microbiome towards novel bacterial diversity and tailored functional studies.</title>
        <authorList>
            <person name="Wylensek D."/>
            <person name="Hitch T.C.A."/>
            <person name="Clavel T."/>
        </authorList>
    </citation>
    <scope>NUCLEOTIDE SEQUENCE [LARGE SCALE GENOMIC DNA]</scope>
    <source>
        <strain evidence="2 3">WCA-693-APC-5D-A</strain>
    </source>
</reference>
<dbReference type="Proteomes" id="UP000433181">
    <property type="component" value="Unassembled WGS sequence"/>
</dbReference>
<dbReference type="InterPro" id="IPR059180">
    <property type="entry name" value="3D_YorM"/>
</dbReference>
<comment type="caution">
    <text evidence="2">The sequence shown here is derived from an EMBL/GenBank/DDBJ whole genome shotgun (WGS) entry which is preliminary data.</text>
</comment>
<name>A0A6I2UEQ3_9FIRM</name>
<gene>
    <name evidence="2" type="ORF">FYJ84_04020</name>
</gene>
<keyword evidence="1" id="KW-0732">Signal</keyword>
<sequence>MKLRTLMMTMVLVLSQSVNASAPGHVYSDLSFCRPKDIIEDVKPTVRYIANVSWYTASDDECGKSDGITASGEQAVAGITVAADDLPLGTRVRINGHEYIVHDRFGGGYKGRIDIYCESKEEAFANGRQMLEVEVLE</sequence>
<dbReference type="EMBL" id="VUNR01000005">
    <property type="protein sequence ID" value="MSU08159.1"/>
    <property type="molecule type" value="Genomic_DNA"/>
</dbReference>
<organism evidence="2 3">
    <name type="scientific">Anaerovibrio slackiae</name>
    <dbReference type="NCBI Taxonomy" id="2652309"/>
    <lineage>
        <taxon>Bacteria</taxon>
        <taxon>Bacillati</taxon>
        <taxon>Bacillota</taxon>
        <taxon>Negativicutes</taxon>
        <taxon>Selenomonadales</taxon>
        <taxon>Selenomonadaceae</taxon>
        <taxon>Anaerovibrio</taxon>
    </lineage>
</organism>
<protein>
    <recommendedName>
        <fullName evidence="4">3D domain-containing protein</fullName>
    </recommendedName>
</protein>
<proteinExistence type="predicted"/>
<keyword evidence="3" id="KW-1185">Reference proteome</keyword>
<evidence type="ECO:0000256" key="1">
    <source>
        <dbReference type="SAM" id="SignalP"/>
    </source>
</evidence>
<evidence type="ECO:0008006" key="4">
    <source>
        <dbReference type="Google" id="ProtNLM"/>
    </source>
</evidence>
<dbReference type="RefSeq" id="WP_154406315.1">
    <property type="nucleotide sequence ID" value="NZ_VUNR01000005.1"/>
</dbReference>
<evidence type="ECO:0000313" key="2">
    <source>
        <dbReference type="EMBL" id="MSU08159.1"/>
    </source>
</evidence>